<dbReference type="GO" id="GO:0000062">
    <property type="term" value="F:fatty-acyl-CoA binding"/>
    <property type="evidence" value="ECO:0007669"/>
    <property type="project" value="InterPro"/>
</dbReference>
<keyword evidence="3" id="KW-1133">Transmembrane helix</keyword>
<feature type="transmembrane region" description="Helical" evidence="3">
    <location>
        <begin position="235"/>
        <end position="258"/>
    </location>
</feature>
<evidence type="ECO:0000256" key="3">
    <source>
        <dbReference type="SAM" id="Phobius"/>
    </source>
</evidence>
<dbReference type="InterPro" id="IPR014352">
    <property type="entry name" value="FERM/acyl-CoA-bd_prot_sf"/>
</dbReference>
<accession>A0A0F4GQG5</accession>
<dbReference type="PRINTS" id="PR00689">
    <property type="entry name" value="ACOABINDINGP"/>
</dbReference>
<comment type="caution">
    <text evidence="5">The sequence shown here is derived from an EMBL/GenBank/DDBJ whole genome shotgun (WGS) entry which is preliminary data.</text>
</comment>
<evidence type="ECO:0000256" key="1">
    <source>
        <dbReference type="ARBA" id="ARBA00005567"/>
    </source>
</evidence>
<keyword evidence="2" id="KW-0446">Lipid-binding</keyword>
<dbReference type="InterPro" id="IPR035984">
    <property type="entry name" value="Acyl-CoA-binding_sf"/>
</dbReference>
<keyword evidence="3" id="KW-0812">Transmembrane</keyword>
<feature type="domain" description="ACB" evidence="4">
    <location>
        <begin position="322"/>
        <end position="410"/>
    </location>
</feature>
<dbReference type="STRING" id="1047168.A0A0F4GQG5"/>
<dbReference type="PANTHER" id="PTHR23310:SF62">
    <property type="entry name" value="ACYL-COA BINDING PROTEIN 1, ISOFORM A"/>
    <property type="match status" value="1"/>
</dbReference>
<dbReference type="EMBL" id="LAFY01000349">
    <property type="protein sequence ID" value="KJX99458.1"/>
    <property type="molecule type" value="Genomic_DNA"/>
</dbReference>
<dbReference type="AlphaFoldDB" id="A0A0F4GQG5"/>
<dbReference type="PANTHER" id="PTHR23310">
    <property type="entry name" value="ACYL-COA-BINDING PROTEIN, ACBP"/>
    <property type="match status" value="1"/>
</dbReference>
<dbReference type="OrthoDB" id="346910at2759"/>
<protein>
    <recommendedName>
        <fullName evidence="4">ACB domain-containing protein</fullName>
    </recommendedName>
</protein>
<dbReference type="Gene3D" id="1.20.58.340">
    <property type="entry name" value="Magnesium transport protein CorA, transmembrane region"/>
    <property type="match status" value="1"/>
</dbReference>
<evidence type="ECO:0000259" key="4">
    <source>
        <dbReference type="PROSITE" id="PS51228"/>
    </source>
</evidence>
<keyword evidence="3" id="KW-0472">Membrane</keyword>
<dbReference type="PROSITE" id="PS51228">
    <property type="entry name" value="ACB_2"/>
    <property type="match status" value="1"/>
</dbReference>
<dbReference type="Gene3D" id="1.20.80.10">
    <property type="match status" value="1"/>
</dbReference>
<evidence type="ECO:0000313" key="5">
    <source>
        <dbReference type="EMBL" id="KJX99458.1"/>
    </source>
</evidence>
<reference evidence="5 6" key="1">
    <citation type="submission" date="2015-03" db="EMBL/GenBank/DDBJ databases">
        <title>RNA-seq based gene annotation and comparative genomics of four Zymoseptoria species reveal species-specific pathogenicity related genes and transposable element activity.</title>
        <authorList>
            <person name="Grandaubert J."/>
            <person name="Bhattacharyya A."/>
            <person name="Stukenbrock E.H."/>
        </authorList>
    </citation>
    <scope>NUCLEOTIDE SEQUENCE [LARGE SCALE GENOMIC DNA]</scope>
    <source>
        <strain evidence="5 6">Zb18110</strain>
    </source>
</reference>
<dbReference type="InterPro" id="IPR000582">
    <property type="entry name" value="Acyl-CoA-binding_protein"/>
</dbReference>
<dbReference type="Pfam" id="PF00887">
    <property type="entry name" value="ACBP"/>
    <property type="match status" value="1"/>
</dbReference>
<dbReference type="SUPFAM" id="SSF47027">
    <property type="entry name" value="Acyl-CoA binding protein"/>
    <property type="match status" value="1"/>
</dbReference>
<evidence type="ECO:0000313" key="6">
    <source>
        <dbReference type="Proteomes" id="UP000033647"/>
    </source>
</evidence>
<gene>
    <name evidence="5" type="ORF">TI39_contig357g00029</name>
</gene>
<sequence>MSHDFSSGITTALSIGYDLQSYTVSLRPLAPGQSLIRKIEDCHSRWTHPLLLPSLFLVDHAQRVHNYINNLLSERVVLVEHIVGVTKTGRSQQPHLDFRNSEHAGDANSLKLFEGERLQRENARKLVEKINDLSTQIIFSKRSPEWNIGCNKFVLQLLEGSTRLATCRSIPARSFKEVLEFVRAYSEASAEVIQTNQDRVSLQLDILYTSIAQDDSQTSADLAKAAVMDSTSMKIIAIITAAYLPGMFVATLFSMDMFTWPSDSPVSSSFWIYWVVAVPLTAATLTGFRLWWKFERDRFGRRAQQATHDRPKATRRVNTITMSAEFKKAAEDSKKLKTTPSNEQLLELYALYKVGNGEDFEKAAKPGVFDMKGKYKYNAWKKEVDEGTTADGAQQRYIALVDKLKSELGFNA</sequence>
<dbReference type="GO" id="GO:0006631">
    <property type="term" value="P:fatty acid metabolic process"/>
    <property type="evidence" value="ECO:0007669"/>
    <property type="project" value="TreeGrafter"/>
</dbReference>
<evidence type="ECO:0000256" key="2">
    <source>
        <dbReference type="ARBA" id="ARBA00023121"/>
    </source>
</evidence>
<feature type="transmembrane region" description="Helical" evidence="3">
    <location>
        <begin position="270"/>
        <end position="292"/>
    </location>
</feature>
<keyword evidence="6" id="KW-1185">Reference proteome</keyword>
<comment type="similarity">
    <text evidence="1">Belongs to the ACBP family.</text>
</comment>
<organism evidence="5 6">
    <name type="scientific">Zymoseptoria brevis</name>
    <dbReference type="NCBI Taxonomy" id="1047168"/>
    <lineage>
        <taxon>Eukaryota</taxon>
        <taxon>Fungi</taxon>
        <taxon>Dikarya</taxon>
        <taxon>Ascomycota</taxon>
        <taxon>Pezizomycotina</taxon>
        <taxon>Dothideomycetes</taxon>
        <taxon>Dothideomycetidae</taxon>
        <taxon>Mycosphaerellales</taxon>
        <taxon>Mycosphaerellaceae</taxon>
        <taxon>Zymoseptoria</taxon>
    </lineage>
</organism>
<name>A0A0F4GQG5_9PEZI</name>
<dbReference type="Proteomes" id="UP000033647">
    <property type="component" value="Unassembled WGS sequence"/>
</dbReference>
<proteinExistence type="inferred from homology"/>